<dbReference type="EMBL" id="ML995497">
    <property type="protein sequence ID" value="KAF2138203.1"/>
    <property type="molecule type" value="Genomic_DNA"/>
</dbReference>
<feature type="transmembrane region" description="Helical" evidence="1">
    <location>
        <begin position="492"/>
        <end position="510"/>
    </location>
</feature>
<proteinExistence type="predicted"/>
<keyword evidence="1" id="KW-1133">Transmembrane helix</keyword>
<gene>
    <name evidence="2" type="ORF">K452DRAFT_311572</name>
</gene>
<dbReference type="RefSeq" id="XP_033393916.1">
    <property type="nucleotide sequence ID" value="XM_033543439.1"/>
</dbReference>
<evidence type="ECO:0000313" key="2">
    <source>
        <dbReference type="EMBL" id="KAF2138203.1"/>
    </source>
</evidence>
<dbReference type="OrthoDB" id="4717190at2759"/>
<dbReference type="GeneID" id="54300936"/>
<keyword evidence="3" id="KW-1185">Reference proteome</keyword>
<evidence type="ECO:0000313" key="3">
    <source>
        <dbReference type="Proteomes" id="UP000799438"/>
    </source>
</evidence>
<organism evidence="2 3">
    <name type="scientific">Aplosporella prunicola CBS 121167</name>
    <dbReference type="NCBI Taxonomy" id="1176127"/>
    <lineage>
        <taxon>Eukaryota</taxon>
        <taxon>Fungi</taxon>
        <taxon>Dikarya</taxon>
        <taxon>Ascomycota</taxon>
        <taxon>Pezizomycotina</taxon>
        <taxon>Dothideomycetes</taxon>
        <taxon>Dothideomycetes incertae sedis</taxon>
        <taxon>Botryosphaeriales</taxon>
        <taxon>Aplosporellaceae</taxon>
        <taxon>Aplosporella</taxon>
    </lineage>
</organism>
<protein>
    <submittedName>
        <fullName evidence="2">Uncharacterized protein</fullName>
    </submittedName>
</protein>
<feature type="transmembrane region" description="Helical" evidence="1">
    <location>
        <begin position="65"/>
        <end position="89"/>
    </location>
</feature>
<feature type="transmembrane region" description="Helical" evidence="1">
    <location>
        <begin position="467"/>
        <end position="486"/>
    </location>
</feature>
<dbReference type="Proteomes" id="UP000799438">
    <property type="component" value="Unassembled WGS sequence"/>
</dbReference>
<accession>A0A6A6B482</accession>
<name>A0A6A6B482_9PEZI</name>
<keyword evidence="1" id="KW-0812">Transmembrane</keyword>
<dbReference type="AlphaFoldDB" id="A0A6A6B482"/>
<sequence>MSRAGLIKELFSIPEASVVLASALGANIVDLITCYSMLLVCRIISASKRHREQYYTLIGHCSIALHLVLVILRAVILPPLLLSLIYGLIFPTSEVSAGGNYNLVFLAPSYRRFLSPAKWSSGSRPDFFHGSFQLHTLIPYTPLSLYMPRAGFLWTDNLIWREEFGVFGSTPGLDLLQSSLENEPHRAFFADPIGRRHPWVLQLASVPVESDATQQAYKRSGSSLVSEDAVFLRSRVTGRFLGVVQGKPSIVDSEMVYLPLSREHDLIHICYIGGNERIRLTFPQLSRTYPDSSINTTWVLYYDQHHDSGLSLYNPSQNCYLATSFRTYIDYDGYASKNDTVQHVINRVLEATCTRGASEQASTFWVIEGNPQNLDYNGFPPLRRGFALLRALSDLRRWRRKYTMLLELPDPFKSQRQHAHEYQLAIPLVEEAVLSFFLFLHAYWCLCRRRKWRWITLRSDDGERLRTNIFVFVVPVWVHVGAYWLFKLNRTYSGQFMVVLAMSGIKLLLFS</sequence>
<evidence type="ECO:0000256" key="1">
    <source>
        <dbReference type="SAM" id="Phobius"/>
    </source>
</evidence>
<feature type="transmembrane region" description="Helical" evidence="1">
    <location>
        <begin position="424"/>
        <end position="446"/>
    </location>
</feature>
<feature type="transmembrane region" description="Helical" evidence="1">
    <location>
        <begin position="20"/>
        <end position="44"/>
    </location>
</feature>
<reference evidence="2" key="1">
    <citation type="journal article" date="2020" name="Stud. Mycol.">
        <title>101 Dothideomycetes genomes: a test case for predicting lifestyles and emergence of pathogens.</title>
        <authorList>
            <person name="Haridas S."/>
            <person name="Albert R."/>
            <person name="Binder M."/>
            <person name="Bloem J."/>
            <person name="Labutti K."/>
            <person name="Salamov A."/>
            <person name="Andreopoulos B."/>
            <person name="Baker S."/>
            <person name="Barry K."/>
            <person name="Bills G."/>
            <person name="Bluhm B."/>
            <person name="Cannon C."/>
            <person name="Castanera R."/>
            <person name="Culley D."/>
            <person name="Daum C."/>
            <person name="Ezra D."/>
            <person name="Gonzalez J."/>
            <person name="Henrissat B."/>
            <person name="Kuo A."/>
            <person name="Liang C."/>
            <person name="Lipzen A."/>
            <person name="Lutzoni F."/>
            <person name="Magnuson J."/>
            <person name="Mondo S."/>
            <person name="Nolan M."/>
            <person name="Ohm R."/>
            <person name="Pangilinan J."/>
            <person name="Park H.-J."/>
            <person name="Ramirez L."/>
            <person name="Alfaro M."/>
            <person name="Sun H."/>
            <person name="Tritt A."/>
            <person name="Yoshinaga Y."/>
            <person name="Zwiers L.-H."/>
            <person name="Turgeon B."/>
            <person name="Goodwin S."/>
            <person name="Spatafora J."/>
            <person name="Crous P."/>
            <person name="Grigoriev I."/>
        </authorList>
    </citation>
    <scope>NUCLEOTIDE SEQUENCE</scope>
    <source>
        <strain evidence="2">CBS 121167</strain>
    </source>
</reference>
<keyword evidence="1" id="KW-0472">Membrane</keyword>